<gene>
    <name evidence="8" type="ORF">KSX_47570</name>
</gene>
<dbReference type="Pfam" id="PF07681">
    <property type="entry name" value="DoxX"/>
    <property type="match status" value="1"/>
</dbReference>
<protein>
    <submittedName>
        <fullName evidence="8">LysR family transcriptional regulator</fullName>
    </submittedName>
</protein>
<dbReference type="PANTHER" id="PTHR33452:SF1">
    <property type="entry name" value="INNER MEMBRANE PROTEIN YPHA-RELATED"/>
    <property type="match status" value="1"/>
</dbReference>
<evidence type="ECO:0000256" key="6">
    <source>
        <dbReference type="ARBA" id="ARBA00023136"/>
    </source>
</evidence>
<proteinExistence type="inferred from homology"/>
<keyword evidence="4 7" id="KW-0812">Transmembrane</keyword>
<sequence length="142" mass="15260">MLASTVRLAPLALRLLLGLIFIVHGTIKLLNLGMSTRVFAQLGIPLPAVATPAVASLEVIGGLALLAGFAVNIFTILLVIMMIVAIWTAKRNAGFVGGYEFDLLIIAALVSLFLSGPGKWTLWQPNLGRRNRGWKRRRSVGA</sequence>
<evidence type="ECO:0000256" key="4">
    <source>
        <dbReference type="ARBA" id="ARBA00022692"/>
    </source>
</evidence>
<dbReference type="PANTHER" id="PTHR33452">
    <property type="entry name" value="OXIDOREDUCTASE CATD-RELATED"/>
    <property type="match status" value="1"/>
</dbReference>
<keyword evidence="5 7" id="KW-1133">Transmembrane helix</keyword>
<comment type="caution">
    <text evidence="8">The sequence shown here is derived from an EMBL/GenBank/DDBJ whole genome shotgun (WGS) entry which is preliminary data.</text>
</comment>
<dbReference type="AlphaFoldDB" id="A0A8J3I6Z8"/>
<dbReference type="GO" id="GO:0005886">
    <property type="term" value="C:plasma membrane"/>
    <property type="evidence" value="ECO:0007669"/>
    <property type="project" value="UniProtKB-SubCell"/>
</dbReference>
<comment type="subcellular location">
    <subcellularLocation>
        <location evidence="1">Cell membrane</location>
        <topology evidence="1">Multi-pass membrane protein</topology>
    </subcellularLocation>
</comment>
<evidence type="ECO:0000256" key="7">
    <source>
        <dbReference type="SAM" id="Phobius"/>
    </source>
</evidence>
<dbReference type="InterPro" id="IPR032808">
    <property type="entry name" value="DoxX"/>
</dbReference>
<evidence type="ECO:0000313" key="9">
    <source>
        <dbReference type="Proteomes" id="UP000612362"/>
    </source>
</evidence>
<organism evidence="8 9">
    <name type="scientific">Ktedonospora formicarum</name>
    <dbReference type="NCBI Taxonomy" id="2778364"/>
    <lineage>
        <taxon>Bacteria</taxon>
        <taxon>Bacillati</taxon>
        <taxon>Chloroflexota</taxon>
        <taxon>Ktedonobacteria</taxon>
        <taxon>Ktedonobacterales</taxon>
        <taxon>Ktedonobacteraceae</taxon>
        <taxon>Ktedonospora</taxon>
    </lineage>
</organism>
<evidence type="ECO:0000313" key="8">
    <source>
        <dbReference type="EMBL" id="GHO46594.1"/>
    </source>
</evidence>
<evidence type="ECO:0000256" key="5">
    <source>
        <dbReference type="ARBA" id="ARBA00022989"/>
    </source>
</evidence>
<keyword evidence="3" id="KW-1003">Cell membrane</keyword>
<feature type="transmembrane region" description="Helical" evidence="7">
    <location>
        <begin position="64"/>
        <end position="89"/>
    </location>
</feature>
<feature type="transmembrane region" description="Helical" evidence="7">
    <location>
        <begin position="101"/>
        <end position="120"/>
    </location>
</feature>
<keyword evidence="6 7" id="KW-0472">Membrane</keyword>
<comment type="similarity">
    <text evidence="2">Belongs to the DoxX family.</text>
</comment>
<dbReference type="InterPro" id="IPR051907">
    <property type="entry name" value="DoxX-like_oxidoreductase"/>
</dbReference>
<accession>A0A8J3I6Z8</accession>
<reference evidence="8" key="1">
    <citation type="submission" date="2020-10" db="EMBL/GenBank/DDBJ databases">
        <title>Taxonomic study of unclassified bacteria belonging to the class Ktedonobacteria.</title>
        <authorList>
            <person name="Yabe S."/>
            <person name="Wang C.M."/>
            <person name="Zheng Y."/>
            <person name="Sakai Y."/>
            <person name="Cavaletti L."/>
            <person name="Monciardini P."/>
            <person name="Donadio S."/>
        </authorList>
    </citation>
    <scope>NUCLEOTIDE SEQUENCE</scope>
    <source>
        <strain evidence="8">SOSP1-1</strain>
    </source>
</reference>
<dbReference type="EMBL" id="BNJF01000002">
    <property type="protein sequence ID" value="GHO46594.1"/>
    <property type="molecule type" value="Genomic_DNA"/>
</dbReference>
<dbReference type="RefSeq" id="WP_220195963.1">
    <property type="nucleotide sequence ID" value="NZ_BNJF01000002.1"/>
</dbReference>
<dbReference type="Proteomes" id="UP000612362">
    <property type="component" value="Unassembled WGS sequence"/>
</dbReference>
<evidence type="ECO:0000256" key="3">
    <source>
        <dbReference type="ARBA" id="ARBA00022475"/>
    </source>
</evidence>
<name>A0A8J3I6Z8_9CHLR</name>
<evidence type="ECO:0000256" key="1">
    <source>
        <dbReference type="ARBA" id="ARBA00004651"/>
    </source>
</evidence>
<keyword evidence="9" id="KW-1185">Reference proteome</keyword>
<evidence type="ECO:0000256" key="2">
    <source>
        <dbReference type="ARBA" id="ARBA00006679"/>
    </source>
</evidence>